<keyword evidence="1" id="KW-0812">Transmembrane</keyword>
<reference evidence="2" key="1">
    <citation type="journal article" date="2012" name="Proc. Natl. Acad. Sci. U.S.A.">
        <title>Antigenic diversity is generated by distinct evolutionary mechanisms in African trypanosome species.</title>
        <authorList>
            <person name="Jackson A.P."/>
            <person name="Berry A."/>
            <person name="Aslett M."/>
            <person name="Allison H.C."/>
            <person name="Burton P."/>
            <person name="Vavrova-Anderson J."/>
            <person name="Brown R."/>
            <person name="Browne H."/>
            <person name="Corton N."/>
            <person name="Hauser H."/>
            <person name="Gamble J."/>
            <person name="Gilderthorp R."/>
            <person name="Marcello L."/>
            <person name="McQuillan J."/>
            <person name="Otto T.D."/>
            <person name="Quail M.A."/>
            <person name="Sanders M.J."/>
            <person name="van Tonder A."/>
            <person name="Ginger M.L."/>
            <person name="Field M.C."/>
            <person name="Barry J.D."/>
            <person name="Hertz-Fowler C."/>
            <person name="Berriman M."/>
        </authorList>
    </citation>
    <scope>NUCLEOTIDE SEQUENCE</scope>
    <source>
        <strain evidence="2">Y486</strain>
    </source>
</reference>
<proteinExistence type="predicted"/>
<dbReference type="AlphaFoldDB" id="G0U3A9"/>
<evidence type="ECO:0000256" key="1">
    <source>
        <dbReference type="SAM" id="Phobius"/>
    </source>
</evidence>
<evidence type="ECO:0000313" key="2">
    <source>
        <dbReference type="EMBL" id="CCC50765.1"/>
    </source>
</evidence>
<sequence>MTGEGRLEVIRTENSLHAYCSLEETGGVVVASRMAFDALSPVLHALMRTHRHLANFFEYFDTAANLCFALAIAVLLLISPTPSFVSPTNQRVARFRTDNG</sequence>
<keyword evidence="1" id="KW-1133">Transmembrane helix</keyword>
<organism evidence="2">
    <name type="scientific">Trypanosoma vivax (strain Y486)</name>
    <dbReference type="NCBI Taxonomy" id="1055687"/>
    <lineage>
        <taxon>Eukaryota</taxon>
        <taxon>Discoba</taxon>
        <taxon>Euglenozoa</taxon>
        <taxon>Kinetoplastea</taxon>
        <taxon>Metakinetoplastina</taxon>
        <taxon>Trypanosomatida</taxon>
        <taxon>Trypanosomatidae</taxon>
        <taxon>Trypanosoma</taxon>
        <taxon>Duttonella</taxon>
    </lineage>
</organism>
<name>G0U3A9_TRYVY</name>
<dbReference type="VEuPathDB" id="TriTrypDB:TvY486_0905860"/>
<dbReference type="EMBL" id="HE573025">
    <property type="protein sequence ID" value="CCC50765.1"/>
    <property type="molecule type" value="Genomic_DNA"/>
</dbReference>
<gene>
    <name evidence="2" type="ORF">TVY486_0905860</name>
</gene>
<protein>
    <submittedName>
        <fullName evidence="2">Uncharacterized protein</fullName>
    </submittedName>
</protein>
<feature type="transmembrane region" description="Helical" evidence="1">
    <location>
        <begin position="56"/>
        <end position="78"/>
    </location>
</feature>
<accession>G0U3A9</accession>
<keyword evidence="1" id="KW-0472">Membrane</keyword>